<dbReference type="InterPro" id="IPR000286">
    <property type="entry name" value="HDACs"/>
</dbReference>
<evidence type="ECO:0000256" key="3">
    <source>
        <dbReference type="ARBA" id="ARBA00020218"/>
    </source>
</evidence>
<protein>
    <recommendedName>
        <fullName evidence="3">Acetoin utilization protein AcuC</fullName>
    </recommendedName>
</protein>
<comment type="pathway">
    <text evidence="1">Ketone degradation; acetoin degradation.</text>
</comment>
<accession>A0ABV9ZJL8</accession>
<dbReference type="Gene3D" id="3.40.800.20">
    <property type="entry name" value="Histone deacetylase domain"/>
    <property type="match status" value="1"/>
</dbReference>
<evidence type="ECO:0000259" key="5">
    <source>
        <dbReference type="Pfam" id="PF00850"/>
    </source>
</evidence>
<dbReference type="PRINTS" id="PR01270">
    <property type="entry name" value="HDASUPER"/>
</dbReference>
<dbReference type="Proteomes" id="UP001596175">
    <property type="component" value="Unassembled WGS sequence"/>
</dbReference>
<comment type="similarity">
    <text evidence="2">Belongs to the histone deacetylase family.</text>
</comment>
<evidence type="ECO:0000313" key="6">
    <source>
        <dbReference type="EMBL" id="MFC5141252.1"/>
    </source>
</evidence>
<evidence type="ECO:0000256" key="1">
    <source>
        <dbReference type="ARBA" id="ARBA00005101"/>
    </source>
</evidence>
<dbReference type="CDD" id="cd09994">
    <property type="entry name" value="HDAC_AcuC_like"/>
    <property type="match status" value="1"/>
</dbReference>
<sequence>MTSSGAPTVDPSRVSVVWDEGLLGYKLSEDHPLHPVRLDLTMRLATSLGVLEGIEPLVPSPAPDEEVQRIHVASYLDAVRRAPSTGEDPAHQLGTTDNPIFEGMHEASALVCGGSIAAAREIAEGRADRAVNIAGGLHHAMADHAWGFCVYNDCAVAISWLLDHGYERICYIDTDVHHGDGVQAAFYNDDRVLTISMHQHPRTLWPGTGFASELGRGSASGSAVNLALPPGTRDAGWLRAFHAVVPGLLRSFRPQILVTQCGVDTHHEDPLAELSLTVDGHRAIYRSLRALAAEHSDGKWLALGGGGYGLFRAVPRSWTHLLATVLDRDVDPHRTIPADWTSYATQKTRRPLPTSMTEDAPTDWEPWGGFTEVEVDPFLLETRRAVYPLHGLDPQDTRD</sequence>
<gene>
    <name evidence="6" type="ORF">ACFPK1_23650</name>
</gene>
<dbReference type="InterPro" id="IPR003085">
    <property type="entry name" value="AcuC"/>
</dbReference>
<comment type="caution">
    <text evidence="6">The sequence shown here is derived from an EMBL/GenBank/DDBJ whole genome shotgun (WGS) entry which is preliminary data.</text>
</comment>
<dbReference type="InterPro" id="IPR023696">
    <property type="entry name" value="Ureohydrolase_dom_sf"/>
</dbReference>
<dbReference type="RefSeq" id="WP_378023410.1">
    <property type="nucleotide sequence ID" value="NZ_JBHSKG010000015.1"/>
</dbReference>
<keyword evidence="7" id="KW-1185">Reference proteome</keyword>
<proteinExistence type="inferred from homology"/>
<evidence type="ECO:0000256" key="4">
    <source>
        <dbReference type="ARBA" id="ARBA00022627"/>
    </source>
</evidence>
<organism evidence="6 7">
    <name type="scientific">Actinomycetospora rhizophila</name>
    <dbReference type="NCBI Taxonomy" id="1416876"/>
    <lineage>
        <taxon>Bacteria</taxon>
        <taxon>Bacillati</taxon>
        <taxon>Actinomycetota</taxon>
        <taxon>Actinomycetes</taxon>
        <taxon>Pseudonocardiales</taxon>
        <taxon>Pseudonocardiaceae</taxon>
        <taxon>Actinomycetospora</taxon>
    </lineage>
</organism>
<dbReference type="PRINTS" id="PR01272">
    <property type="entry name" value="ACUCPROTEIN"/>
</dbReference>
<name>A0ABV9ZJL8_9PSEU</name>
<evidence type="ECO:0000313" key="7">
    <source>
        <dbReference type="Proteomes" id="UP001596175"/>
    </source>
</evidence>
<dbReference type="InterPro" id="IPR037138">
    <property type="entry name" value="His_deacetylse_dom_sf"/>
</dbReference>
<dbReference type="Pfam" id="PF00850">
    <property type="entry name" value="Hist_deacetyl"/>
    <property type="match status" value="1"/>
</dbReference>
<dbReference type="PANTHER" id="PTHR10625:SF10">
    <property type="entry name" value="HISTONE DEACETYLASE HDAC1"/>
    <property type="match status" value="1"/>
</dbReference>
<dbReference type="PANTHER" id="PTHR10625">
    <property type="entry name" value="HISTONE DEACETYLASE HDAC1-RELATED"/>
    <property type="match status" value="1"/>
</dbReference>
<keyword evidence="4" id="KW-0006">Acetoin catabolism</keyword>
<dbReference type="SUPFAM" id="SSF52768">
    <property type="entry name" value="Arginase/deacetylase"/>
    <property type="match status" value="1"/>
</dbReference>
<evidence type="ECO:0000256" key="2">
    <source>
        <dbReference type="ARBA" id="ARBA00005947"/>
    </source>
</evidence>
<dbReference type="EMBL" id="JBHSKG010000015">
    <property type="protein sequence ID" value="MFC5141252.1"/>
    <property type="molecule type" value="Genomic_DNA"/>
</dbReference>
<reference evidence="7" key="1">
    <citation type="journal article" date="2019" name="Int. J. Syst. Evol. Microbiol.">
        <title>The Global Catalogue of Microorganisms (GCM) 10K type strain sequencing project: providing services to taxonomists for standard genome sequencing and annotation.</title>
        <authorList>
            <consortium name="The Broad Institute Genomics Platform"/>
            <consortium name="The Broad Institute Genome Sequencing Center for Infectious Disease"/>
            <person name="Wu L."/>
            <person name="Ma J."/>
        </authorList>
    </citation>
    <scope>NUCLEOTIDE SEQUENCE [LARGE SCALE GENOMIC DNA]</scope>
    <source>
        <strain evidence="7">XZYJ18</strain>
    </source>
</reference>
<dbReference type="InterPro" id="IPR023801">
    <property type="entry name" value="His_deacetylse_dom"/>
</dbReference>
<feature type="domain" description="Histone deacetylase" evidence="5">
    <location>
        <begin position="31"/>
        <end position="324"/>
    </location>
</feature>